<sequence>MFRSPRKLKKYRRPGRNLIASNKIKPDQWHFSDAEVKEALKVKGYDVKQVKKIRCLKHQVCISYWDAKGNVCSSFFSYRIFARWQTEVEKLIYCCPTLQEWQRLNHILQYEFVYYNYLSEMSDVLSTALENRLCVLKATELAAVFYDVY</sequence>
<dbReference type="GeneID" id="78016890"/>
<comment type="caution">
    <text evidence="1">The sequence shown here is derived from an EMBL/GenBank/DDBJ whole genome shotgun (WGS) entry which is preliminary data.</text>
</comment>
<organism evidence="1 2">
    <name type="scientific">Nodularia spumigena CENA596</name>
    <dbReference type="NCBI Taxonomy" id="1819295"/>
    <lineage>
        <taxon>Bacteria</taxon>
        <taxon>Bacillati</taxon>
        <taxon>Cyanobacteriota</taxon>
        <taxon>Cyanophyceae</taxon>
        <taxon>Nostocales</taxon>
        <taxon>Nodulariaceae</taxon>
        <taxon>Nodularia</taxon>
    </lineage>
</organism>
<proteinExistence type="predicted"/>
<evidence type="ECO:0000313" key="1">
    <source>
        <dbReference type="EMBL" id="KZL48688.1"/>
    </source>
</evidence>
<accession>A0A166IQ13</accession>
<protein>
    <submittedName>
        <fullName evidence="1">Uncharacterized protein</fullName>
    </submittedName>
</protein>
<evidence type="ECO:0000313" key="2">
    <source>
        <dbReference type="Proteomes" id="UP000076555"/>
    </source>
</evidence>
<reference evidence="1 2" key="1">
    <citation type="submission" date="2016-04" db="EMBL/GenBank/DDBJ databases">
        <title>Draft Genome Assembly of the Bloom-forming Cyanobacterium Nodularia spumigena Strain CENA596 in Shrimp Production Ponds.</title>
        <authorList>
            <person name="Popin R.V."/>
            <person name="Rigonato J."/>
            <person name="Abreu V.A."/>
            <person name="Andreote A.P."/>
            <person name="Silveira S.B."/>
            <person name="Odebrecht C."/>
            <person name="Fiore M.F."/>
        </authorList>
    </citation>
    <scope>NUCLEOTIDE SEQUENCE [LARGE SCALE GENOMIC DNA]</scope>
    <source>
        <strain evidence="1 2">CENA596</strain>
    </source>
</reference>
<dbReference type="OrthoDB" id="486547at2"/>
<dbReference type="AlphaFoldDB" id="A0A166IQ13"/>
<dbReference type="RefSeq" id="WP_017804346.1">
    <property type="nucleotide sequence ID" value="NZ_CAWMRI010000228.1"/>
</dbReference>
<dbReference type="EMBL" id="LWAJ01000228">
    <property type="protein sequence ID" value="KZL48688.1"/>
    <property type="molecule type" value="Genomic_DNA"/>
</dbReference>
<dbReference type="Proteomes" id="UP000076555">
    <property type="component" value="Unassembled WGS sequence"/>
</dbReference>
<name>A0A166IQ13_NODSP</name>
<gene>
    <name evidence="1" type="ORF">A2T98_16570</name>
</gene>